<dbReference type="Gene3D" id="1.10.3210.10">
    <property type="entry name" value="Hypothetical protein af1432"/>
    <property type="match status" value="1"/>
</dbReference>
<gene>
    <name evidence="1" type="primary">yfbR</name>
    <name evidence="1" type="ORF">G9U52_25955</name>
</gene>
<evidence type="ECO:0000313" key="2">
    <source>
        <dbReference type="Proteomes" id="UP001165962"/>
    </source>
</evidence>
<comment type="caution">
    <text evidence="1">The sequence shown here is derived from an EMBL/GenBank/DDBJ whole genome shotgun (WGS) entry which is preliminary data.</text>
</comment>
<dbReference type="EMBL" id="JAAOIW010000011">
    <property type="protein sequence ID" value="NHN33263.1"/>
    <property type="molecule type" value="Genomic_DNA"/>
</dbReference>
<dbReference type="RefSeq" id="WP_166153568.1">
    <property type="nucleotide sequence ID" value="NZ_JAAOIW010000011.1"/>
</dbReference>
<dbReference type="GO" id="GO:0002953">
    <property type="term" value="F:5'-deoxynucleotidase activity"/>
    <property type="evidence" value="ECO:0007669"/>
    <property type="project" value="UniProtKB-EC"/>
</dbReference>
<dbReference type="EC" id="3.1.3.89" evidence="1"/>
<accession>A0ABX0JBD9</accession>
<sequence length="272" mass="31292">MKSHLFAHLFRLRQINRWSLIRGKEQENVAEHTLNVCFIVHALCSIANVIFRKNIDIEKVIILALGHDTTQLFTGDIPIPLQYHHEDILTQMRHVEELAANRLMGMVPVELKAVYENMFSTRDSELHQWIKAADLCDAYLKCKYELTAGNKEFATAEAQIQLAISQLNMPEVEYFLNVFAPSFDQTLKDISNNSERLTKEMIPAIANGLYEINVENETNITLHGLCEDGKVILYKDELTSDILNGVQRFLNERGIRHLIIPQSDEIQIYLIE</sequence>
<protein>
    <submittedName>
        <fullName evidence="1">5'-deoxynucleotidase</fullName>
        <ecNumber evidence="1">3.1.3.89</ecNumber>
    </submittedName>
</protein>
<dbReference type="Pfam" id="PF12917">
    <property type="entry name" value="YfbR-like"/>
    <property type="match status" value="1"/>
</dbReference>
<proteinExistence type="predicted"/>
<dbReference type="Proteomes" id="UP001165962">
    <property type="component" value="Unassembled WGS sequence"/>
</dbReference>
<keyword evidence="2" id="KW-1185">Reference proteome</keyword>
<dbReference type="SUPFAM" id="SSF109604">
    <property type="entry name" value="HD-domain/PDEase-like"/>
    <property type="match status" value="1"/>
</dbReference>
<evidence type="ECO:0000313" key="1">
    <source>
        <dbReference type="EMBL" id="NHN33263.1"/>
    </source>
</evidence>
<organism evidence="1 2">
    <name type="scientific">Paenibacillus agricola</name>
    <dbReference type="NCBI Taxonomy" id="2716264"/>
    <lineage>
        <taxon>Bacteria</taxon>
        <taxon>Bacillati</taxon>
        <taxon>Bacillota</taxon>
        <taxon>Bacilli</taxon>
        <taxon>Bacillales</taxon>
        <taxon>Paenibacillaceae</taxon>
        <taxon>Paenibacillus</taxon>
    </lineage>
</organism>
<keyword evidence="1" id="KW-0378">Hydrolase</keyword>
<reference evidence="1" key="1">
    <citation type="submission" date="2020-03" db="EMBL/GenBank/DDBJ databases">
        <title>Draft sequencing of Paenibacilllus sp. S3N08.</title>
        <authorList>
            <person name="Kim D.-U."/>
        </authorList>
    </citation>
    <scope>NUCLEOTIDE SEQUENCE</scope>
    <source>
        <strain evidence="1">S3N08</strain>
    </source>
</reference>
<name>A0ABX0JBD9_9BACL</name>
<dbReference type="NCBIfam" id="NF003009">
    <property type="entry name" value="PRK03826.1"/>
    <property type="match status" value="1"/>
</dbReference>